<dbReference type="EMBL" id="CM042048">
    <property type="protein sequence ID" value="KAI3757802.1"/>
    <property type="molecule type" value="Genomic_DNA"/>
</dbReference>
<sequence length="219" mass="23477">MVRTKGTTSPKAFQLQFKLKQSDQATINNNNNNGDGESSFRLLYYASAGSVPFMWESHPGTPKHSTTQSSLFPTLTPPPAFHPTTSLRTLFLDASFRKPRVEAAAPPPSSTSYSSASYDSSPQSRTSLRSLFLASSSRKGHVAASPVYSSLPSTPMEFRRRRAGVMEEKHVDVGGGGGDGSPTSTLCFGGGLMMVCRIKKKVKNALMSIGGHGKSDNVI</sequence>
<evidence type="ECO:0000313" key="2">
    <source>
        <dbReference type="Proteomes" id="UP001055879"/>
    </source>
</evidence>
<reference evidence="1 2" key="2">
    <citation type="journal article" date="2022" name="Mol. Ecol. Resour.">
        <title>The genomes of chicory, endive, great burdock and yacon provide insights into Asteraceae paleo-polyploidization history and plant inulin production.</title>
        <authorList>
            <person name="Fan W."/>
            <person name="Wang S."/>
            <person name="Wang H."/>
            <person name="Wang A."/>
            <person name="Jiang F."/>
            <person name="Liu H."/>
            <person name="Zhao H."/>
            <person name="Xu D."/>
            <person name="Zhang Y."/>
        </authorList>
    </citation>
    <scope>NUCLEOTIDE SEQUENCE [LARGE SCALE GENOMIC DNA]</scope>
    <source>
        <strain evidence="2">cv. Niubang</strain>
    </source>
</reference>
<organism evidence="1 2">
    <name type="scientific">Arctium lappa</name>
    <name type="common">Greater burdock</name>
    <name type="synonym">Lappa major</name>
    <dbReference type="NCBI Taxonomy" id="4217"/>
    <lineage>
        <taxon>Eukaryota</taxon>
        <taxon>Viridiplantae</taxon>
        <taxon>Streptophyta</taxon>
        <taxon>Embryophyta</taxon>
        <taxon>Tracheophyta</taxon>
        <taxon>Spermatophyta</taxon>
        <taxon>Magnoliopsida</taxon>
        <taxon>eudicotyledons</taxon>
        <taxon>Gunneridae</taxon>
        <taxon>Pentapetalae</taxon>
        <taxon>asterids</taxon>
        <taxon>campanulids</taxon>
        <taxon>Asterales</taxon>
        <taxon>Asteraceae</taxon>
        <taxon>Carduoideae</taxon>
        <taxon>Cardueae</taxon>
        <taxon>Arctiinae</taxon>
        <taxon>Arctium</taxon>
    </lineage>
</organism>
<gene>
    <name evidence="1" type="ORF">L6452_05345</name>
</gene>
<proteinExistence type="predicted"/>
<comment type="caution">
    <text evidence="1">The sequence shown here is derived from an EMBL/GenBank/DDBJ whole genome shotgun (WGS) entry which is preliminary data.</text>
</comment>
<dbReference type="Proteomes" id="UP001055879">
    <property type="component" value="Linkage Group LG02"/>
</dbReference>
<name>A0ACB9EG57_ARCLA</name>
<protein>
    <submittedName>
        <fullName evidence="1">Uncharacterized protein</fullName>
    </submittedName>
</protein>
<accession>A0ACB9EG57</accession>
<evidence type="ECO:0000313" key="1">
    <source>
        <dbReference type="EMBL" id="KAI3757802.1"/>
    </source>
</evidence>
<keyword evidence="2" id="KW-1185">Reference proteome</keyword>
<reference evidence="2" key="1">
    <citation type="journal article" date="2022" name="Mol. Ecol. Resour.">
        <title>The genomes of chicory, endive, great burdock and yacon provide insights into Asteraceae palaeo-polyploidization history and plant inulin production.</title>
        <authorList>
            <person name="Fan W."/>
            <person name="Wang S."/>
            <person name="Wang H."/>
            <person name="Wang A."/>
            <person name="Jiang F."/>
            <person name="Liu H."/>
            <person name="Zhao H."/>
            <person name="Xu D."/>
            <person name="Zhang Y."/>
        </authorList>
    </citation>
    <scope>NUCLEOTIDE SEQUENCE [LARGE SCALE GENOMIC DNA]</scope>
    <source>
        <strain evidence="2">cv. Niubang</strain>
    </source>
</reference>